<feature type="region of interest" description="Disordered" evidence="1">
    <location>
        <begin position="1"/>
        <end position="93"/>
    </location>
</feature>
<dbReference type="OrthoDB" id="5919401at2759"/>
<dbReference type="InterPro" id="IPR027967">
    <property type="entry name" value="DUF4612"/>
</dbReference>
<evidence type="ECO:0000313" key="3">
    <source>
        <dbReference type="Proteomes" id="UP000298663"/>
    </source>
</evidence>
<gene>
    <name evidence="2" type="ORF">L596_014780</name>
</gene>
<name>A0A4U5NDS9_STECR</name>
<proteinExistence type="predicted"/>
<protein>
    <submittedName>
        <fullName evidence="2">Uncharacterized protein</fullName>
    </submittedName>
</protein>
<dbReference type="Proteomes" id="UP000298663">
    <property type="component" value="Unassembled WGS sequence"/>
</dbReference>
<dbReference type="AlphaFoldDB" id="A0A4U5NDS9"/>
<reference evidence="2 3" key="2">
    <citation type="journal article" date="2019" name="G3 (Bethesda)">
        <title>Hybrid Assembly of the Genome of the Entomopathogenic Nematode Steinernema carpocapsae Identifies the X-Chromosome.</title>
        <authorList>
            <person name="Serra L."/>
            <person name="Macchietto M."/>
            <person name="Macias-Munoz A."/>
            <person name="McGill C.J."/>
            <person name="Rodriguez I.M."/>
            <person name="Rodriguez B."/>
            <person name="Murad R."/>
            <person name="Mortazavi A."/>
        </authorList>
    </citation>
    <scope>NUCLEOTIDE SEQUENCE [LARGE SCALE GENOMIC DNA]</scope>
    <source>
        <strain evidence="2 3">ALL</strain>
    </source>
</reference>
<accession>A0A4U5NDS9</accession>
<keyword evidence="3" id="KW-1185">Reference proteome</keyword>
<organism evidence="2 3">
    <name type="scientific">Steinernema carpocapsae</name>
    <name type="common">Entomopathogenic nematode</name>
    <dbReference type="NCBI Taxonomy" id="34508"/>
    <lineage>
        <taxon>Eukaryota</taxon>
        <taxon>Metazoa</taxon>
        <taxon>Ecdysozoa</taxon>
        <taxon>Nematoda</taxon>
        <taxon>Chromadorea</taxon>
        <taxon>Rhabditida</taxon>
        <taxon>Tylenchina</taxon>
        <taxon>Panagrolaimomorpha</taxon>
        <taxon>Strongyloidoidea</taxon>
        <taxon>Steinernematidae</taxon>
        <taxon>Steinernema</taxon>
    </lineage>
</organism>
<reference evidence="2 3" key="1">
    <citation type="journal article" date="2015" name="Genome Biol.">
        <title>Comparative genomics of Steinernema reveals deeply conserved gene regulatory networks.</title>
        <authorList>
            <person name="Dillman A.R."/>
            <person name="Macchietto M."/>
            <person name="Porter C.F."/>
            <person name="Rogers A."/>
            <person name="Williams B."/>
            <person name="Antoshechkin I."/>
            <person name="Lee M.M."/>
            <person name="Goodwin Z."/>
            <person name="Lu X."/>
            <person name="Lewis E.E."/>
            <person name="Goodrich-Blair H."/>
            <person name="Stock S.P."/>
            <person name="Adams B.J."/>
            <person name="Sternberg P.W."/>
            <person name="Mortazavi A."/>
        </authorList>
    </citation>
    <scope>NUCLEOTIDE SEQUENCE [LARGE SCALE GENOMIC DNA]</scope>
    <source>
        <strain evidence="2 3">ALL</strain>
    </source>
</reference>
<evidence type="ECO:0000313" key="2">
    <source>
        <dbReference type="EMBL" id="TKR80766.1"/>
    </source>
</evidence>
<comment type="caution">
    <text evidence="2">The sequence shown here is derived from an EMBL/GenBank/DDBJ whole genome shotgun (WGS) entry which is preliminary data.</text>
</comment>
<evidence type="ECO:0000256" key="1">
    <source>
        <dbReference type="SAM" id="MobiDB-lite"/>
    </source>
</evidence>
<dbReference type="EMBL" id="AZBU02000004">
    <property type="protein sequence ID" value="TKR80766.1"/>
    <property type="molecule type" value="Genomic_DNA"/>
</dbReference>
<dbReference type="Pfam" id="PF15389">
    <property type="entry name" value="DUF4612"/>
    <property type="match status" value="1"/>
</dbReference>
<sequence>MAGDTSPSAAAVADGAPQKPPKTAEDPPNGLLPASEVPSPTASAERRSPAFGQMTNGQSVLHRRDTPHGSLLENVSNGHKSAPADPAQSTPLCSKPISQIESASQADFFKMLDEKIAHGAGEFPDSDLDD</sequence>